<dbReference type="AlphaFoldDB" id="A0A1M5AB63"/>
<evidence type="ECO:0000313" key="1">
    <source>
        <dbReference type="EMBL" id="SHF27327.1"/>
    </source>
</evidence>
<proteinExistence type="predicted"/>
<name>A0A1M5AB63_MARH1</name>
<keyword evidence="2" id="KW-1185">Reference proteome</keyword>
<sequence length="54" mass="5437">MKIINNNNKKEGLICIIGCGIICGFGCQTDSPIIPVMDAAAGISGTITGTGAKL</sequence>
<accession>A0A1M5AB63</accession>
<reference evidence="1" key="1">
    <citation type="submission" date="2016-11" db="EMBL/GenBank/DDBJ databases">
        <authorList>
            <person name="Varghese N."/>
            <person name="Submissions S."/>
        </authorList>
    </citation>
    <scope>NUCLEOTIDE SEQUENCE [LARGE SCALE GENOMIC DNA]</scope>
    <source>
        <strain evidence="1">DSM 16785</strain>
    </source>
</reference>
<comment type="caution">
    <text evidence="1">The sequence shown here is derived from an EMBL/GenBank/DDBJ whole genome shotgun (WGS) entry which is preliminary data.</text>
</comment>
<gene>
    <name evidence="1" type="ORF">SAMN02745164_02144</name>
</gene>
<protein>
    <submittedName>
        <fullName evidence="1">Uncharacterized protein</fullName>
    </submittedName>
</protein>
<organism evidence="1 2">
    <name type="scientific">Marinitoga hydrogenitolerans (strain DSM 16785 / JCM 12826 / AT1271)</name>
    <dbReference type="NCBI Taxonomy" id="1122195"/>
    <lineage>
        <taxon>Bacteria</taxon>
        <taxon>Thermotogati</taxon>
        <taxon>Thermotogota</taxon>
        <taxon>Thermotogae</taxon>
        <taxon>Petrotogales</taxon>
        <taxon>Petrotogaceae</taxon>
        <taxon>Marinitoga</taxon>
    </lineage>
</organism>
<dbReference type="RefSeq" id="WP_159429526.1">
    <property type="nucleotide sequence ID" value="NZ_FQUI01000056.1"/>
</dbReference>
<dbReference type="EMBL" id="FQUI01000056">
    <property type="protein sequence ID" value="SHF27327.1"/>
    <property type="molecule type" value="Genomic_DNA"/>
</dbReference>
<dbReference type="Proteomes" id="UP000184334">
    <property type="component" value="Unassembled WGS sequence"/>
</dbReference>
<evidence type="ECO:0000313" key="2">
    <source>
        <dbReference type="Proteomes" id="UP000184334"/>
    </source>
</evidence>
<dbReference type="STRING" id="1122195.SAMN02745164_02144"/>